<dbReference type="EMBL" id="BARU01019029">
    <property type="protein sequence ID" value="GAH61663.1"/>
    <property type="molecule type" value="Genomic_DNA"/>
</dbReference>
<name>X1IVV0_9ZZZZ</name>
<comment type="caution">
    <text evidence="1">The sequence shown here is derived from an EMBL/GenBank/DDBJ whole genome shotgun (WGS) entry which is preliminary data.</text>
</comment>
<dbReference type="AlphaFoldDB" id="X1IVV0"/>
<gene>
    <name evidence="1" type="ORF">S03H2_31386</name>
</gene>
<evidence type="ECO:0000313" key="1">
    <source>
        <dbReference type="EMBL" id="GAH61663.1"/>
    </source>
</evidence>
<proteinExistence type="predicted"/>
<accession>X1IVV0</accession>
<organism evidence="1">
    <name type="scientific">marine sediment metagenome</name>
    <dbReference type="NCBI Taxonomy" id="412755"/>
    <lineage>
        <taxon>unclassified sequences</taxon>
        <taxon>metagenomes</taxon>
        <taxon>ecological metagenomes</taxon>
    </lineage>
</organism>
<protein>
    <submittedName>
        <fullName evidence="1">Uncharacterized protein</fullName>
    </submittedName>
</protein>
<reference evidence="1" key="1">
    <citation type="journal article" date="2014" name="Front. Microbiol.">
        <title>High frequency of phylogenetically diverse reductive dehalogenase-homologous genes in deep subseafloor sedimentary metagenomes.</title>
        <authorList>
            <person name="Kawai M."/>
            <person name="Futagami T."/>
            <person name="Toyoda A."/>
            <person name="Takaki Y."/>
            <person name="Nishi S."/>
            <person name="Hori S."/>
            <person name="Arai W."/>
            <person name="Tsubouchi T."/>
            <person name="Morono Y."/>
            <person name="Uchiyama I."/>
            <person name="Ito T."/>
            <person name="Fujiyama A."/>
            <person name="Inagaki F."/>
            <person name="Takami H."/>
        </authorList>
    </citation>
    <scope>NUCLEOTIDE SEQUENCE</scope>
    <source>
        <strain evidence="1">Expedition CK06-06</strain>
    </source>
</reference>
<sequence>MIKVGISVTAGGRIMLLRTRINQKFLRGNLSRANPKAHRLFVKRTPSKTGIKIVNVFLKYSKSGTAFIAL</sequence>